<protein>
    <submittedName>
        <fullName evidence="1">Uncharacterized protein</fullName>
    </submittedName>
</protein>
<dbReference type="Proteomes" id="UP001285908">
    <property type="component" value="Unassembled WGS sequence"/>
</dbReference>
<gene>
    <name evidence="1" type="ORF">B0T23DRAFT_144702</name>
</gene>
<dbReference type="RefSeq" id="XP_062693018.1">
    <property type="nucleotide sequence ID" value="XM_062832428.1"/>
</dbReference>
<accession>A0AAJ0MRK2</accession>
<name>A0AAJ0MRK2_9PEZI</name>
<evidence type="ECO:0000313" key="1">
    <source>
        <dbReference type="EMBL" id="KAK3492560.1"/>
    </source>
</evidence>
<reference evidence="1 2" key="1">
    <citation type="journal article" date="2023" name="Mol. Phylogenet. Evol.">
        <title>Genome-scale phylogeny and comparative genomics of the fungal order Sordariales.</title>
        <authorList>
            <person name="Hensen N."/>
            <person name="Bonometti L."/>
            <person name="Westerberg I."/>
            <person name="Brannstrom I.O."/>
            <person name="Guillou S."/>
            <person name="Cros-Aarteil S."/>
            <person name="Calhoun S."/>
            <person name="Haridas S."/>
            <person name="Kuo A."/>
            <person name="Mondo S."/>
            <person name="Pangilinan J."/>
            <person name="Riley R."/>
            <person name="LaButti K."/>
            <person name="Andreopoulos B."/>
            <person name="Lipzen A."/>
            <person name="Chen C."/>
            <person name="Yan M."/>
            <person name="Daum C."/>
            <person name="Ng V."/>
            <person name="Clum A."/>
            <person name="Steindorff A."/>
            <person name="Ohm R.A."/>
            <person name="Martin F."/>
            <person name="Silar P."/>
            <person name="Natvig D.O."/>
            <person name="Lalanne C."/>
            <person name="Gautier V."/>
            <person name="Ament-Velasquez S.L."/>
            <person name="Kruys A."/>
            <person name="Hutchinson M.I."/>
            <person name="Powell A.J."/>
            <person name="Barry K."/>
            <person name="Miller A.N."/>
            <person name="Grigoriev I.V."/>
            <person name="Debuchy R."/>
            <person name="Gladieux P."/>
            <person name="Hiltunen Thoren M."/>
            <person name="Johannesson H."/>
        </authorList>
    </citation>
    <scope>NUCLEOTIDE SEQUENCE [LARGE SCALE GENOMIC DNA]</scope>
    <source>
        <strain evidence="1 2">FGSC 10403</strain>
    </source>
</reference>
<comment type="caution">
    <text evidence="1">The sequence shown here is derived from an EMBL/GenBank/DDBJ whole genome shotgun (WGS) entry which is preliminary data.</text>
</comment>
<dbReference type="EMBL" id="JAULSX010000004">
    <property type="protein sequence ID" value="KAK3492560.1"/>
    <property type="molecule type" value="Genomic_DNA"/>
</dbReference>
<evidence type="ECO:0000313" key="2">
    <source>
        <dbReference type="Proteomes" id="UP001285908"/>
    </source>
</evidence>
<dbReference type="AlphaFoldDB" id="A0AAJ0MRK2"/>
<sequence length="152" mass="17252">MKQSNEMQLRCVAVKVTMVVCLTVLGIRDPDKLSCSVINDVLCLQNVLGKPRVHMNKEPDQHFETVSLFIYPGSVTTNIPDFPSRPDEIITTSVRTLFPAAHRWVEPRPNPYYSAWYPGTTTTQDEMSFELSQTLQVLNGRLRTDPKDVSKI</sequence>
<dbReference type="GeneID" id="87870050"/>
<proteinExistence type="predicted"/>
<keyword evidence="2" id="KW-1185">Reference proteome</keyword>
<organism evidence="1 2">
    <name type="scientific">Neurospora hispaniola</name>
    <dbReference type="NCBI Taxonomy" id="588809"/>
    <lineage>
        <taxon>Eukaryota</taxon>
        <taxon>Fungi</taxon>
        <taxon>Dikarya</taxon>
        <taxon>Ascomycota</taxon>
        <taxon>Pezizomycotina</taxon>
        <taxon>Sordariomycetes</taxon>
        <taxon>Sordariomycetidae</taxon>
        <taxon>Sordariales</taxon>
        <taxon>Sordariaceae</taxon>
        <taxon>Neurospora</taxon>
    </lineage>
</organism>